<keyword evidence="3" id="KW-1185">Reference proteome</keyword>
<dbReference type="Proteomes" id="UP001066276">
    <property type="component" value="Chromosome 5"/>
</dbReference>
<protein>
    <submittedName>
        <fullName evidence="2">Uncharacterized protein</fullName>
    </submittedName>
</protein>
<evidence type="ECO:0000313" key="2">
    <source>
        <dbReference type="EMBL" id="KAJ1158934.1"/>
    </source>
</evidence>
<dbReference type="AlphaFoldDB" id="A0AAV7S347"/>
<evidence type="ECO:0000256" key="1">
    <source>
        <dbReference type="SAM" id="MobiDB-lite"/>
    </source>
</evidence>
<proteinExistence type="predicted"/>
<name>A0AAV7S347_PLEWA</name>
<feature type="region of interest" description="Disordered" evidence="1">
    <location>
        <begin position="88"/>
        <end position="110"/>
    </location>
</feature>
<sequence length="158" mass="16634">MSPLCALSGAPQGPRSDPTVDSPSYRREEFPPGKSTRPQHQGAAGALCGRACLKGAPEARALPGATVRPSLPRLGKHCGRPMKEARPRTLRNTGSLGGPLTNSVTKKGRQSGEMTVTAILPAGKNRTLIDIVTRVGVSGTEGTVFRWALEDVVPEETL</sequence>
<reference evidence="2" key="1">
    <citation type="journal article" date="2022" name="bioRxiv">
        <title>Sequencing and chromosome-scale assembly of the giantPleurodeles waltlgenome.</title>
        <authorList>
            <person name="Brown T."/>
            <person name="Elewa A."/>
            <person name="Iarovenko S."/>
            <person name="Subramanian E."/>
            <person name="Araus A.J."/>
            <person name="Petzold A."/>
            <person name="Susuki M."/>
            <person name="Suzuki K.-i.T."/>
            <person name="Hayashi T."/>
            <person name="Toyoda A."/>
            <person name="Oliveira C."/>
            <person name="Osipova E."/>
            <person name="Leigh N.D."/>
            <person name="Simon A."/>
            <person name="Yun M.H."/>
        </authorList>
    </citation>
    <scope>NUCLEOTIDE SEQUENCE</scope>
    <source>
        <strain evidence="2">20211129_DDA</strain>
        <tissue evidence="2">Liver</tissue>
    </source>
</reference>
<gene>
    <name evidence="2" type="ORF">NDU88_011606</name>
</gene>
<accession>A0AAV7S347</accession>
<evidence type="ECO:0000313" key="3">
    <source>
        <dbReference type="Proteomes" id="UP001066276"/>
    </source>
</evidence>
<organism evidence="2 3">
    <name type="scientific">Pleurodeles waltl</name>
    <name type="common">Iberian ribbed newt</name>
    <dbReference type="NCBI Taxonomy" id="8319"/>
    <lineage>
        <taxon>Eukaryota</taxon>
        <taxon>Metazoa</taxon>
        <taxon>Chordata</taxon>
        <taxon>Craniata</taxon>
        <taxon>Vertebrata</taxon>
        <taxon>Euteleostomi</taxon>
        <taxon>Amphibia</taxon>
        <taxon>Batrachia</taxon>
        <taxon>Caudata</taxon>
        <taxon>Salamandroidea</taxon>
        <taxon>Salamandridae</taxon>
        <taxon>Pleurodelinae</taxon>
        <taxon>Pleurodeles</taxon>
    </lineage>
</organism>
<comment type="caution">
    <text evidence="2">The sequence shown here is derived from an EMBL/GenBank/DDBJ whole genome shotgun (WGS) entry which is preliminary data.</text>
</comment>
<feature type="region of interest" description="Disordered" evidence="1">
    <location>
        <begin position="1"/>
        <end position="42"/>
    </location>
</feature>
<feature type="compositionally biased region" description="Polar residues" evidence="1">
    <location>
        <begin position="90"/>
        <end position="105"/>
    </location>
</feature>
<dbReference type="EMBL" id="JANPWB010000009">
    <property type="protein sequence ID" value="KAJ1158934.1"/>
    <property type="molecule type" value="Genomic_DNA"/>
</dbReference>